<feature type="domain" description="CRISPR type III-associated protein" evidence="4">
    <location>
        <begin position="237"/>
        <end position="415"/>
    </location>
</feature>
<evidence type="ECO:0000256" key="1">
    <source>
        <dbReference type="ARBA" id="ARBA00023118"/>
    </source>
</evidence>
<accession>A0ABW2LL28</accession>
<dbReference type="EMBL" id="JBHTCJ010000009">
    <property type="protein sequence ID" value="MFC7343246.1"/>
    <property type="molecule type" value="Genomic_DNA"/>
</dbReference>
<dbReference type="Pfam" id="PF03787">
    <property type="entry name" value="RAMPs"/>
    <property type="match status" value="1"/>
</dbReference>
<protein>
    <submittedName>
        <fullName evidence="5">RAMP superfamily CRISPR-associated protein</fullName>
    </submittedName>
</protein>
<keyword evidence="1" id="KW-0051">Antiviral defense</keyword>
<dbReference type="PANTHER" id="PTHR35579:SF6">
    <property type="entry name" value="DUF324 DOMAIN-CONTAINING PROTEIN"/>
    <property type="match status" value="1"/>
</dbReference>
<evidence type="ECO:0000259" key="4">
    <source>
        <dbReference type="Pfam" id="PF03787"/>
    </source>
</evidence>
<feature type="region of interest" description="Disordered" evidence="3">
    <location>
        <begin position="93"/>
        <end position="113"/>
    </location>
</feature>
<evidence type="ECO:0000313" key="6">
    <source>
        <dbReference type="Proteomes" id="UP001596504"/>
    </source>
</evidence>
<sequence length="445" mass="48697">MRVLVITVRLRMETPGGVTAPEAADDDNLIPIRTDTRGNPHLPGTTVAGSLRALWNGLDSNSAKELFGYIGDGEKPTRVPSKIQVQGTRWLPPDSDAAGEEHAAKPTVGQLTHRRTAIDRVREGPRIHALHGVTMLPAGTCFDVVIRWDNADPTQRQQFLDLLRTWHPRLGRGTSLDAGRCRVLALGSCDYDLTTPRGLHDWLRIGAESGLYPDPTDEVTSPTRQVRTYECRIVDGLHCGAGDESGDANGQPRINRVVKRGKDYVVPASTLKGVLRSRAEYICHAIRASACKDQSCGECMPCNIFGYSPNANDGSSNGNGSSGRRAKIAIQDAVVRDAERRERQHVAIDRFTGGARDQLLYTDEVLVKGHFLFQIHELRTLDDHEWLLIQAVLTDLNDGFVGIGARTTSGLGTVRVIKPDLDLPENRPDLSSLAHRLAPEAEATP</sequence>
<dbReference type="InterPro" id="IPR005537">
    <property type="entry name" value="RAMP_III_fam"/>
</dbReference>
<name>A0ABW2LL28_9PSEU</name>
<comment type="caution">
    <text evidence="5">The sequence shown here is derived from an EMBL/GenBank/DDBJ whole genome shotgun (WGS) entry which is preliminary data.</text>
</comment>
<comment type="subunit">
    <text evidence="2">Part of the Csm effector complex that includes Cas10, Csm2, Csm3, Csm4 and Csm5.</text>
</comment>
<evidence type="ECO:0000256" key="2">
    <source>
        <dbReference type="ARBA" id="ARBA00093789"/>
    </source>
</evidence>
<gene>
    <name evidence="5" type="ORF">ACFQRI_17740</name>
</gene>
<dbReference type="InterPro" id="IPR052216">
    <property type="entry name" value="CRISPR_Csm3_endoribonuclease"/>
</dbReference>
<evidence type="ECO:0000313" key="5">
    <source>
        <dbReference type="EMBL" id="MFC7343246.1"/>
    </source>
</evidence>
<proteinExistence type="predicted"/>
<dbReference type="PANTHER" id="PTHR35579">
    <property type="entry name" value="CRISPR SYSTEM CMS ENDORIBONUCLEASE CSM3"/>
    <property type="match status" value="1"/>
</dbReference>
<reference evidence="6" key="1">
    <citation type="journal article" date="2019" name="Int. J. Syst. Evol. Microbiol.">
        <title>The Global Catalogue of Microorganisms (GCM) 10K type strain sequencing project: providing services to taxonomists for standard genome sequencing and annotation.</title>
        <authorList>
            <consortium name="The Broad Institute Genomics Platform"/>
            <consortium name="The Broad Institute Genome Sequencing Center for Infectious Disease"/>
            <person name="Wu L."/>
            <person name="Ma J."/>
        </authorList>
    </citation>
    <scope>NUCLEOTIDE SEQUENCE [LARGE SCALE GENOMIC DNA]</scope>
    <source>
        <strain evidence="6">WLHS5</strain>
    </source>
</reference>
<organism evidence="5 6">
    <name type="scientific">Saccharopolyspora griseoalba</name>
    <dbReference type="NCBI Taxonomy" id="1431848"/>
    <lineage>
        <taxon>Bacteria</taxon>
        <taxon>Bacillati</taxon>
        <taxon>Actinomycetota</taxon>
        <taxon>Actinomycetes</taxon>
        <taxon>Pseudonocardiales</taxon>
        <taxon>Pseudonocardiaceae</taxon>
        <taxon>Saccharopolyspora</taxon>
    </lineage>
</organism>
<dbReference type="CDD" id="cd09726">
    <property type="entry name" value="RAMP_I_III"/>
    <property type="match status" value="2"/>
</dbReference>
<dbReference type="RefSeq" id="WP_380669959.1">
    <property type="nucleotide sequence ID" value="NZ_JBHTCJ010000009.1"/>
</dbReference>
<dbReference type="Proteomes" id="UP001596504">
    <property type="component" value="Unassembled WGS sequence"/>
</dbReference>
<evidence type="ECO:0000256" key="3">
    <source>
        <dbReference type="SAM" id="MobiDB-lite"/>
    </source>
</evidence>
<keyword evidence="6" id="KW-1185">Reference proteome</keyword>